<organism evidence="2 5">
    <name type="scientific">Teichococcus wenyumeiae</name>
    <dbReference type="NCBI Taxonomy" id="2478470"/>
    <lineage>
        <taxon>Bacteria</taxon>
        <taxon>Pseudomonadati</taxon>
        <taxon>Pseudomonadota</taxon>
        <taxon>Alphaproteobacteria</taxon>
        <taxon>Acetobacterales</taxon>
        <taxon>Roseomonadaceae</taxon>
        <taxon>Roseomonas</taxon>
    </lineage>
</organism>
<evidence type="ECO:0000259" key="1">
    <source>
        <dbReference type="Pfam" id="PF08241"/>
    </source>
</evidence>
<accession>A0A3A9JAN5</accession>
<evidence type="ECO:0000313" key="5">
    <source>
        <dbReference type="Proteomes" id="UP000278036"/>
    </source>
</evidence>
<dbReference type="CDD" id="cd02440">
    <property type="entry name" value="AdoMet_MTases"/>
    <property type="match status" value="1"/>
</dbReference>
<dbReference type="InterPro" id="IPR013216">
    <property type="entry name" value="Methyltransf_11"/>
</dbReference>
<protein>
    <submittedName>
        <fullName evidence="2">Methyltransferase domain-containing protein</fullName>
    </submittedName>
</protein>
<dbReference type="Gene3D" id="3.40.50.150">
    <property type="entry name" value="Vaccinia Virus protein VP39"/>
    <property type="match status" value="1"/>
</dbReference>
<dbReference type="RefSeq" id="WP_120638150.1">
    <property type="nucleotide sequence ID" value="NZ_RAQU01000046.1"/>
</dbReference>
<keyword evidence="4" id="KW-1185">Reference proteome</keyword>
<dbReference type="GO" id="GO:0008757">
    <property type="term" value="F:S-adenosylmethionine-dependent methyltransferase activity"/>
    <property type="evidence" value="ECO:0007669"/>
    <property type="project" value="InterPro"/>
</dbReference>
<sequence length="310" mass="34073">MEVSGMPHLACPVCHAPLADAGLERGCPGCSRRYPAVGGVPVLLNEANSVFRTADYLEGQGYEGASGYDGSADRTGGLRRLYRHFAQGLSEAPVPGGSAFDPMDIILAERPEAEVLVIGSGERELPGRVTYTDVAMARNIACICDAHDLPFEDASYDAVFAEAVLEHVCDPQRVVAEIIRVLKPGGFVYAVTPFLQPVHMGAHDFTRFTYLGHRRLFRQFDDLGSGMMGGPGYSAIHLLRNLFTGITDRHRPRSVLRLMALLLTWPMRYLDPLLSRTEASYNAACACYFLGRKREAPIPDREILAFFRGH</sequence>
<comment type="caution">
    <text evidence="2">The sequence shown here is derived from an EMBL/GenBank/DDBJ whole genome shotgun (WGS) entry which is preliminary data.</text>
</comment>
<dbReference type="InParanoid" id="A0A3A9JAN5"/>
<gene>
    <name evidence="2" type="ORF">D6Z83_09860</name>
    <name evidence="3" type="ORF">EBE87_12460</name>
</gene>
<keyword evidence="2" id="KW-0808">Transferase</keyword>
<dbReference type="SUPFAM" id="SSF158997">
    <property type="entry name" value="Trm112p-like"/>
    <property type="match status" value="1"/>
</dbReference>
<dbReference type="OrthoDB" id="7171187at2"/>
<dbReference type="AlphaFoldDB" id="A0A3A9JAN5"/>
<evidence type="ECO:0000313" key="4">
    <source>
        <dbReference type="Proteomes" id="UP000274097"/>
    </source>
</evidence>
<dbReference type="EMBL" id="RAQU01000046">
    <property type="protein sequence ID" value="RKK04357.1"/>
    <property type="molecule type" value="Genomic_DNA"/>
</dbReference>
<evidence type="ECO:0000313" key="2">
    <source>
        <dbReference type="EMBL" id="RKK04357.1"/>
    </source>
</evidence>
<evidence type="ECO:0000313" key="3">
    <source>
        <dbReference type="EMBL" id="RMI24502.1"/>
    </source>
</evidence>
<dbReference type="Pfam" id="PF08241">
    <property type="entry name" value="Methyltransf_11"/>
    <property type="match status" value="1"/>
</dbReference>
<dbReference type="EMBL" id="RFLX01000008">
    <property type="protein sequence ID" value="RMI24502.1"/>
    <property type="molecule type" value="Genomic_DNA"/>
</dbReference>
<dbReference type="PANTHER" id="PTHR43591">
    <property type="entry name" value="METHYLTRANSFERASE"/>
    <property type="match status" value="1"/>
</dbReference>
<reference evidence="2 5" key="1">
    <citation type="submission" date="2018-09" db="EMBL/GenBank/DDBJ databases">
        <title>Roseomonas sp. nov., isolated from feces of Tibetan antelopes in the Qinghai-Tibet plateau, China.</title>
        <authorList>
            <person name="Tian Z."/>
        </authorList>
    </citation>
    <scope>NUCLEOTIDE SEQUENCE [LARGE SCALE GENOMIC DNA]</scope>
    <source>
        <strain evidence="3 4">Z23</strain>
        <strain evidence="2 5">Z24</strain>
    </source>
</reference>
<dbReference type="GO" id="GO:0032259">
    <property type="term" value="P:methylation"/>
    <property type="evidence" value="ECO:0007669"/>
    <property type="project" value="UniProtKB-KW"/>
</dbReference>
<dbReference type="Proteomes" id="UP000278036">
    <property type="component" value="Unassembled WGS sequence"/>
</dbReference>
<feature type="domain" description="Methyltransferase type 11" evidence="1">
    <location>
        <begin position="143"/>
        <end position="189"/>
    </location>
</feature>
<dbReference type="Gene3D" id="2.20.25.10">
    <property type="match status" value="1"/>
</dbReference>
<keyword evidence="2" id="KW-0489">Methyltransferase</keyword>
<dbReference type="InterPro" id="IPR029063">
    <property type="entry name" value="SAM-dependent_MTases_sf"/>
</dbReference>
<proteinExistence type="predicted"/>
<name>A0A3A9JAN5_9PROT</name>
<dbReference type="Proteomes" id="UP000274097">
    <property type="component" value="Unassembled WGS sequence"/>
</dbReference>
<dbReference type="SUPFAM" id="SSF53335">
    <property type="entry name" value="S-adenosyl-L-methionine-dependent methyltransferases"/>
    <property type="match status" value="1"/>
</dbReference>